<accession>A0A0G4EBW7</accession>
<sequence length="134" mass="15149">MATRRDTTRPSPAAPGQLWRTTADGLSRDDFRRISIPREANASKSKLELFYELYFYGHNLFDFANGQMPRAGKPGYADYQAIQACSRAKDVRRRVRGAHNQTCRCHYCDGTVDPQYLTTLQCGSGLLWHSGPAF</sequence>
<name>A0A0G4EBW7_VITBC</name>
<organism evidence="1 2">
    <name type="scientific">Vitrella brassicaformis (strain CCMP3155)</name>
    <dbReference type="NCBI Taxonomy" id="1169540"/>
    <lineage>
        <taxon>Eukaryota</taxon>
        <taxon>Sar</taxon>
        <taxon>Alveolata</taxon>
        <taxon>Colpodellida</taxon>
        <taxon>Vitrellaceae</taxon>
        <taxon>Vitrella</taxon>
    </lineage>
</organism>
<dbReference type="AlphaFoldDB" id="A0A0G4EBW7"/>
<reference evidence="1 2" key="1">
    <citation type="submission" date="2014-11" db="EMBL/GenBank/DDBJ databases">
        <authorList>
            <person name="Zhu J."/>
            <person name="Qi W."/>
            <person name="Song R."/>
        </authorList>
    </citation>
    <scope>NUCLEOTIDE SEQUENCE [LARGE SCALE GENOMIC DNA]</scope>
</reference>
<dbReference type="EMBL" id="CDMY01000113">
    <property type="protein sequence ID" value="CEL92800.1"/>
    <property type="molecule type" value="Genomic_DNA"/>
</dbReference>
<gene>
    <name evidence="1" type="ORF">Vbra_20107</name>
</gene>
<protein>
    <submittedName>
        <fullName evidence="1">Uncharacterized protein</fullName>
    </submittedName>
</protein>
<dbReference type="Proteomes" id="UP000041254">
    <property type="component" value="Unassembled WGS sequence"/>
</dbReference>
<dbReference type="InParanoid" id="A0A0G4EBW7"/>
<evidence type="ECO:0000313" key="2">
    <source>
        <dbReference type="Proteomes" id="UP000041254"/>
    </source>
</evidence>
<proteinExistence type="predicted"/>
<keyword evidence="2" id="KW-1185">Reference proteome</keyword>
<dbReference type="VEuPathDB" id="CryptoDB:Vbra_20107"/>
<evidence type="ECO:0000313" key="1">
    <source>
        <dbReference type="EMBL" id="CEL92800.1"/>
    </source>
</evidence>